<accession>A0A4Z0W6B9</accession>
<proteinExistence type="inferred from homology"/>
<dbReference type="RefSeq" id="WP_135484889.1">
    <property type="nucleotide sequence ID" value="NZ_SRMF01000014.1"/>
</dbReference>
<keyword evidence="2" id="KW-0479">Metal-binding</keyword>
<evidence type="ECO:0000313" key="7">
    <source>
        <dbReference type="Proteomes" id="UP000297475"/>
    </source>
</evidence>
<keyword evidence="7" id="KW-1185">Reference proteome</keyword>
<evidence type="ECO:0000256" key="1">
    <source>
        <dbReference type="ARBA" id="ARBA00005495"/>
    </source>
</evidence>
<dbReference type="Pfam" id="PF04828">
    <property type="entry name" value="GFA"/>
    <property type="match status" value="1"/>
</dbReference>
<evidence type="ECO:0000256" key="3">
    <source>
        <dbReference type="ARBA" id="ARBA00022833"/>
    </source>
</evidence>
<dbReference type="OrthoDB" id="9786619at2"/>
<gene>
    <name evidence="6" type="ORF">E4656_18890</name>
</gene>
<keyword evidence="4" id="KW-0456">Lyase</keyword>
<comment type="caution">
    <text evidence="6">The sequence shown here is derived from an EMBL/GenBank/DDBJ whole genome shotgun (WGS) entry which is preliminary data.</text>
</comment>
<dbReference type="Proteomes" id="UP000297475">
    <property type="component" value="Unassembled WGS sequence"/>
</dbReference>
<dbReference type="InterPro" id="IPR011057">
    <property type="entry name" value="Mss4-like_sf"/>
</dbReference>
<dbReference type="EMBL" id="SRMF01000014">
    <property type="protein sequence ID" value="TGG90331.1"/>
    <property type="molecule type" value="Genomic_DNA"/>
</dbReference>
<organism evidence="6 7">
    <name type="scientific">Natronospirillum operosum</name>
    <dbReference type="NCBI Taxonomy" id="2759953"/>
    <lineage>
        <taxon>Bacteria</taxon>
        <taxon>Pseudomonadati</taxon>
        <taxon>Pseudomonadota</taxon>
        <taxon>Gammaproteobacteria</taxon>
        <taxon>Oceanospirillales</taxon>
        <taxon>Natronospirillaceae</taxon>
        <taxon>Natronospirillum</taxon>
    </lineage>
</organism>
<evidence type="ECO:0000313" key="6">
    <source>
        <dbReference type="EMBL" id="TGG90331.1"/>
    </source>
</evidence>
<protein>
    <submittedName>
        <fullName evidence="6">GFA family protein</fullName>
    </submittedName>
</protein>
<sequence>MIKGSCCCGAVQFELAEAPTMMWTCHCSRCRKVGASTLVFVKSEAFRIVKGRDKISTFEAEHPYKYDRCFCSVCGTALGEVLSNEDSFPLAANCIDEDLGLKNKFHEFVSEKPAWLDIGDKARQFDEHPAFES</sequence>
<dbReference type="SUPFAM" id="SSF51316">
    <property type="entry name" value="Mss4-like"/>
    <property type="match status" value="1"/>
</dbReference>
<evidence type="ECO:0000256" key="4">
    <source>
        <dbReference type="ARBA" id="ARBA00023239"/>
    </source>
</evidence>
<dbReference type="GO" id="GO:0046872">
    <property type="term" value="F:metal ion binding"/>
    <property type="evidence" value="ECO:0007669"/>
    <property type="project" value="UniProtKB-KW"/>
</dbReference>
<dbReference type="GO" id="GO:0016846">
    <property type="term" value="F:carbon-sulfur lyase activity"/>
    <property type="evidence" value="ECO:0007669"/>
    <property type="project" value="InterPro"/>
</dbReference>
<dbReference type="PANTHER" id="PTHR33337:SF40">
    <property type="entry name" value="CENP-V_GFA DOMAIN-CONTAINING PROTEIN-RELATED"/>
    <property type="match status" value="1"/>
</dbReference>
<feature type="domain" description="CENP-V/GFA" evidence="5">
    <location>
        <begin position="2"/>
        <end position="107"/>
    </location>
</feature>
<dbReference type="InterPro" id="IPR006913">
    <property type="entry name" value="CENP-V/GFA"/>
</dbReference>
<comment type="similarity">
    <text evidence="1">Belongs to the Gfa family.</text>
</comment>
<evidence type="ECO:0000256" key="2">
    <source>
        <dbReference type="ARBA" id="ARBA00022723"/>
    </source>
</evidence>
<reference evidence="6 7" key="1">
    <citation type="submission" date="2019-04" db="EMBL/GenBank/DDBJ databases">
        <title>Natronospirillum operosus gen. nov., sp. nov., a haloalkaliphilic satellite isolated from decaying biomass of laboratory culture of cyanobacterium Geitlerinema sp. and proposal of Natronospirillaceae fam. nov. and Saccharospirillaceae fam. nov.</title>
        <authorList>
            <person name="Kevbrin V."/>
            <person name="Boltyanskaya Y."/>
            <person name="Koziaeva V."/>
            <person name="Grouzdev D.S."/>
            <person name="Park M."/>
            <person name="Cho J."/>
        </authorList>
    </citation>
    <scope>NUCLEOTIDE SEQUENCE [LARGE SCALE GENOMIC DNA]</scope>
    <source>
        <strain evidence="6 7">G-116</strain>
    </source>
</reference>
<dbReference type="PROSITE" id="PS51891">
    <property type="entry name" value="CENP_V_GFA"/>
    <property type="match status" value="1"/>
</dbReference>
<evidence type="ECO:0000259" key="5">
    <source>
        <dbReference type="PROSITE" id="PS51891"/>
    </source>
</evidence>
<dbReference type="PANTHER" id="PTHR33337">
    <property type="entry name" value="GFA DOMAIN-CONTAINING PROTEIN"/>
    <property type="match status" value="1"/>
</dbReference>
<keyword evidence="3" id="KW-0862">Zinc</keyword>
<dbReference type="Gene3D" id="3.90.1590.10">
    <property type="entry name" value="glutathione-dependent formaldehyde- activating enzyme (gfa)"/>
    <property type="match status" value="1"/>
</dbReference>
<name>A0A4Z0W6B9_9GAMM</name>
<dbReference type="AlphaFoldDB" id="A0A4Z0W6B9"/>